<keyword evidence="10 12" id="KW-0862">Zinc</keyword>
<dbReference type="InterPro" id="IPR028889">
    <property type="entry name" value="USP"/>
</dbReference>
<evidence type="ECO:0000256" key="3">
    <source>
        <dbReference type="ARBA" id="ARBA00022670"/>
    </source>
</evidence>
<dbReference type="EMBL" id="JAACXV010014240">
    <property type="protein sequence ID" value="KAF7269329.1"/>
    <property type="molecule type" value="Genomic_DNA"/>
</dbReference>
<dbReference type="PROSITE" id="PS50235">
    <property type="entry name" value="USP_3"/>
    <property type="match status" value="1"/>
</dbReference>
<feature type="binding site" evidence="12">
    <location>
        <position position="191"/>
    </location>
    <ligand>
        <name>Zn(2+)</name>
        <dbReference type="ChEBI" id="CHEBI:29105"/>
    </ligand>
</feature>
<dbReference type="GO" id="GO:0005829">
    <property type="term" value="C:cytosol"/>
    <property type="evidence" value="ECO:0007669"/>
    <property type="project" value="TreeGrafter"/>
</dbReference>
<feature type="domain" description="UBP-type" evidence="17">
    <location>
        <begin position="138"/>
        <end position="256"/>
    </location>
</feature>
<dbReference type="CDD" id="cd14386">
    <property type="entry name" value="UBA2_UBP5"/>
    <property type="match status" value="1"/>
</dbReference>
<sequence length="765" mass="85682">MELLEKHLSSIKIPTENDKVYKDECVYSFDNLDTASGIFVSLTSFIGLGKDHVEQHYNKTKEAVYLHIGRIKTKIPSPEPGDGPEKKITRLAIGVDGGFDPESGKKKFKYENVYKIVVLPEFSVIEWPNENLPEIVKLSVNHLLDLPSASKLAELESLSGTWDGEIRQVSKHAENLVQLNNGKKIPPTVLCGRRFFNGLGGNNHAVEHYHETQYPLAVKLGTITKDGKADVFSYSEDDMVEDPLLATHLQHWGINIAQMEKTEKSMIELEIEQNQKANEWSALCESDGHLKPIYGPGFTGMQNMGNSCYLNSIMQVIFRIPDFIHKYYYGCDAIFNQAPSNPAEDFTTQMAKLGYGLLSGKYSVAPPEDAPVDADPPGITPLMFKILVGKGHSEFSTKKQQDVQEFFLHLLTLLERYNKNASNPGECFKFEIEERYQCGQSKKVKYITKSETCLSLNIPMEAATNKEEVAAYELMKSQLEAEGKRVDPSVPIVRPKINFTSCLESFTQPEIINSFYSSAVNGNVTARKTTRLSTFPDYLVIQLKKFTLRDDWVPIKLDVSIEMPDELDISMLRGRGPQPEEEMLPEPEEAPPAPKFDQASLDALLEMGFPLESCKRALYQTGNSGVETAMAWIMEHISDPDFAAPFQPPGTESASSSEAVATIVSLGFTSAQAVKALRSTDNNVERAIDWIFSHPDDVDIPKFRDGPGKYRLVAFVSHMGTSTMVGHYVAHILKDGQWIIFNDSKVAISEHPPKDLGYLYFYERI</sequence>
<feature type="binding site" evidence="12">
    <location>
        <position position="204"/>
    </location>
    <ligand>
        <name>Zn(2+)</name>
        <dbReference type="ChEBI" id="CHEBI:29105"/>
    </ligand>
</feature>
<comment type="similarity">
    <text evidence="2 14">Belongs to the peptidase C19 family.</text>
</comment>
<dbReference type="EC" id="3.4.19.12" evidence="14"/>
<dbReference type="SUPFAM" id="SSF46934">
    <property type="entry name" value="UBA-like"/>
    <property type="match status" value="1"/>
</dbReference>
<dbReference type="CDD" id="cd02658">
    <property type="entry name" value="Peptidase_C19B"/>
    <property type="match status" value="1"/>
</dbReference>
<evidence type="ECO:0000256" key="5">
    <source>
        <dbReference type="ARBA" id="ARBA00022737"/>
    </source>
</evidence>
<organism evidence="18 19">
    <name type="scientific">Rhynchophorus ferrugineus</name>
    <name type="common">Red palm weevil</name>
    <name type="synonym">Curculio ferrugineus</name>
    <dbReference type="NCBI Taxonomy" id="354439"/>
    <lineage>
        <taxon>Eukaryota</taxon>
        <taxon>Metazoa</taxon>
        <taxon>Ecdysozoa</taxon>
        <taxon>Arthropoda</taxon>
        <taxon>Hexapoda</taxon>
        <taxon>Insecta</taxon>
        <taxon>Pterygota</taxon>
        <taxon>Neoptera</taxon>
        <taxon>Endopterygota</taxon>
        <taxon>Coleoptera</taxon>
        <taxon>Polyphaga</taxon>
        <taxon>Cucujiformia</taxon>
        <taxon>Curculionidae</taxon>
        <taxon>Dryophthorinae</taxon>
        <taxon>Rhynchophorus</taxon>
    </lineage>
</organism>
<evidence type="ECO:0000256" key="12">
    <source>
        <dbReference type="PIRSR" id="PIRSR016308-3"/>
    </source>
</evidence>
<evidence type="ECO:0000259" key="16">
    <source>
        <dbReference type="PROSITE" id="PS50235"/>
    </source>
</evidence>
<comment type="caution">
    <text evidence="18">The sequence shown here is derived from an EMBL/GenBank/DDBJ whole genome shotgun (WGS) entry which is preliminary data.</text>
</comment>
<dbReference type="Gene3D" id="1.10.8.10">
    <property type="entry name" value="DNA helicase RuvA subunit, C-terminal domain"/>
    <property type="match status" value="1"/>
</dbReference>
<dbReference type="PROSITE" id="PS50030">
    <property type="entry name" value="UBA"/>
    <property type="match status" value="2"/>
</dbReference>
<comment type="catalytic activity">
    <reaction evidence="1 14">
        <text>Thiol-dependent hydrolysis of ester, thioester, amide, peptide and isopeptide bonds formed by the C-terminal Gly of ubiquitin (a 76-residue protein attached to proteins as an intracellular targeting signal).</text>
        <dbReference type="EC" id="3.4.19.12"/>
    </reaction>
</comment>
<keyword evidence="4 12" id="KW-0479">Metal-binding</keyword>
<feature type="active site" description="Nucleophile" evidence="11">
    <location>
        <position position="308"/>
    </location>
</feature>
<reference evidence="18" key="1">
    <citation type="submission" date="2020-08" db="EMBL/GenBank/DDBJ databases">
        <title>Genome sequencing and assembly of the red palm weevil Rhynchophorus ferrugineus.</title>
        <authorList>
            <person name="Dias G.B."/>
            <person name="Bergman C.M."/>
            <person name="Manee M."/>
        </authorList>
    </citation>
    <scope>NUCLEOTIDE SEQUENCE</scope>
    <source>
        <strain evidence="18">AA-2017</strain>
        <tissue evidence="18">Whole larva</tissue>
    </source>
</reference>
<dbReference type="InterPro" id="IPR009060">
    <property type="entry name" value="UBA-like_sf"/>
</dbReference>
<keyword evidence="6 13" id="KW-0863">Zinc-finger</keyword>
<dbReference type="FunFam" id="1.10.8.10:FF:000086">
    <property type="entry name" value="Ubiquitin carboxyl-terminal hydrolase"/>
    <property type="match status" value="1"/>
</dbReference>
<proteinExistence type="inferred from homology"/>
<accession>A0A834HXS7</accession>
<feature type="domain" description="UBA" evidence="15">
    <location>
        <begin position="595"/>
        <end position="636"/>
    </location>
</feature>
<dbReference type="InterPro" id="IPR016652">
    <property type="entry name" value="Ubiquitinyl_hydrolase"/>
</dbReference>
<dbReference type="InterPro" id="IPR001607">
    <property type="entry name" value="Znf_UBP"/>
</dbReference>
<evidence type="ECO:0000256" key="9">
    <source>
        <dbReference type="ARBA" id="ARBA00022807"/>
    </source>
</evidence>
<dbReference type="PANTHER" id="PTHR24006:SF664">
    <property type="entry name" value="UBIQUITIN CARBOXYL-TERMINAL HYDROLASE"/>
    <property type="match status" value="1"/>
</dbReference>
<dbReference type="InterPro" id="IPR050164">
    <property type="entry name" value="Peptidase_C19"/>
</dbReference>
<keyword evidence="7 14" id="KW-0833">Ubl conjugation pathway</keyword>
<dbReference type="GO" id="GO:0008270">
    <property type="term" value="F:zinc ion binding"/>
    <property type="evidence" value="ECO:0007669"/>
    <property type="project" value="UniProtKB-KW"/>
</dbReference>
<evidence type="ECO:0000259" key="17">
    <source>
        <dbReference type="PROSITE" id="PS50271"/>
    </source>
</evidence>
<keyword evidence="8 14" id="KW-0378">Hydrolase</keyword>
<keyword evidence="9 14" id="KW-0788">Thiol protease</keyword>
<keyword evidence="3 14" id="KW-0645">Protease</keyword>
<dbReference type="Pfam" id="PF02148">
    <property type="entry name" value="zf-UBP"/>
    <property type="match status" value="1"/>
</dbReference>
<dbReference type="InterPro" id="IPR018200">
    <property type="entry name" value="USP_CS"/>
</dbReference>
<feature type="active site" description="Proton acceptor" evidence="11">
    <location>
        <position position="727"/>
    </location>
</feature>
<dbReference type="Pfam" id="PF17807">
    <property type="entry name" value="zf-UBP_var"/>
    <property type="match status" value="1"/>
</dbReference>
<protein>
    <recommendedName>
        <fullName evidence="14">Ubiquitin carboxyl-terminal hydrolase</fullName>
        <ecNumber evidence="14">3.4.19.12</ecNumber>
    </recommendedName>
</protein>
<dbReference type="CDD" id="cd14294">
    <property type="entry name" value="UBA1_UBP5_like"/>
    <property type="match status" value="1"/>
</dbReference>
<evidence type="ECO:0000256" key="14">
    <source>
        <dbReference type="RuleBase" id="RU366025"/>
    </source>
</evidence>
<dbReference type="PROSITE" id="PS00972">
    <property type="entry name" value="USP_1"/>
    <property type="match status" value="1"/>
</dbReference>
<dbReference type="InterPro" id="IPR041432">
    <property type="entry name" value="UBP13_Znf-UBP_var"/>
</dbReference>
<dbReference type="PROSITE" id="PS00973">
    <property type="entry name" value="USP_2"/>
    <property type="match status" value="1"/>
</dbReference>
<dbReference type="AlphaFoldDB" id="A0A834HXS7"/>
<evidence type="ECO:0000313" key="19">
    <source>
        <dbReference type="Proteomes" id="UP000625711"/>
    </source>
</evidence>
<dbReference type="GO" id="GO:0006508">
    <property type="term" value="P:proteolysis"/>
    <property type="evidence" value="ECO:0007669"/>
    <property type="project" value="UniProtKB-KW"/>
</dbReference>
<evidence type="ECO:0000256" key="6">
    <source>
        <dbReference type="ARBA" id="ARBA00022771"/>
    </source>
</evidence>
<dbReference type="GO" id="GO:0004843">
    <property type="term" value="F:cysteine-type deubiquitinase activity"/>
    <property type="evidence" value="ECO:0007669"/>
    <property type="project" value="UniProtKB-UniRule"/>
</dbReference>
<evidence type="ECO:0000259" key="15">
    <source>
        <dbReference type="PROSITE" id="PS50030"/>
    </source>
</evidence>
<evidence type="ECO:0000256" key="1">
    <source>
        <dbReference type="ARBA" id="ARBA00000707"/>
    </source>
</evidence>
<name>A0A834HXS7_RHYFE</name>
<dbReference type="SMART" id="SM00165">
    <property type="entry name" value="UBA"/>
    <property type="match status" value="2"/>
</dbReference>
<dbReference type="Proteomes" id="UP000625711">
    <property type="component" value="Unassembled WGS sequence"/>
</dbReference>
<keyword evidence="19" id="KW-1185">Reference proteome</keyword>
<evidence type="ECO:0000313" key="18">
    <source>
        <dbReference type="EMBL" id="KAF7269329.1"/>
    </source>
</evidence>
<dbReference type="GO" id="GO:0016579">
    <property type="term" value="P:protein deubiquitination"/>
    <property type="evidence" value="ECO:0007669"/>
    <property type="project" value="InterPro"/>
</dbReference>
<keyword evidence="5" id="KW-0677">Repeat</keyword>
<feature type="domain" description="USP" evidence="16">
    <location>
        <begin position="299"/>
        <end position="765"/>
    </location>
</feature>
<feature type="domain" description="UBA" evidence="15">
    <location>
        <begin position="654"/>
        <end position="694"/>
    </location>
</feature>
<evidence type="ECO:0000256" key="8">
    <source>
        <dbReference type="ARBA" id="ARBA00022801"/>
    </source>
</evidence>
<dbReference type="OrthoDB" id="361536at2759"/>
<evidence type="ECO:0000256" key="4">
    <source>
        <dbReference type="ARBA" id="ARBA00022723"/>
    </source>
</evidence>
<dbReference type="InterPro" id="IPR038765">
    <property type="entry name" value="Papain-like_cys_pep_sf"/>
</dbReference>
<dbReference type="Pfam" id="PF00443">
    <property type="entry name" value="UCH"/>
    <property type="match status" value="1"/>
</dbReference>
<dbReference type="SUPFAM" id="SSF57850">
    <property type="entry name" value="RING/U-box"/>
    <property type="match status" value="1"/>
</dbReference>
<evidence type="ECO:0000256" key="2">
    <source>
        <dbReference type="ARBA" id="ARBA00009085"/>
    </source>
</evidence>
<dbReference type="PIRSF" id="PIRSF016308">
    <property type="entry name" value="UBP"/>
    <property type="match status" value="1"/>
</dbReference>
<evidence type="ECO:0000256" key="10">
    <source>
        <dbReference type="ARBA" id="ARBA00022833"/>
    </source>
</evidence>
<evidence type="ECO:0000256" key="11">
    <source>
        <dbReference type="PIRSR" id="PIRSR016308-1"/>
    </source>
</evidence>
<dbReference type="InterPro" id="IPR015940">
    <property type="entry name" value="UBA"/>
</dbReference>
<evidence type="ECO:0000256" key="13">
    <source>
        <dbReference type="PROSITE-ProRule" id="PRU00502"/>
    </source>
</evidence>
<dbReference type="InterPro" id="IPR001394">
    <property type="entry name" value="Peptidase_C19_UCH"/>
</dbReference>
<dbReference type="PANTHER" id="PTHR24006">
    <property type="entry name" value="UBIQUITIN CARBOXYL-TERMINAL HYDROLASE"/>
    <property type="match status" value="1"/>
</dbReference>
<dbReference type="InterPro" id="IPR013083">
    <property type="entry name" value="Znf_RING/FYVE/PHD"/>
</dbReference>
<dbReference type="SUPFAM" id="SSF54001">
    <property type="entry name" value="Cysteine proteinases"/>
    <property type="match status" value="1"/>
</dbReference>
<dbReference type="Gene3D" id="3.30.40.10">
    <property type="entry name" value="Zinc/RING finger domain, C3HC4 (zinc finger)"/>
    <property type="match status" value="2"/>
</dbReference>
<dbReference type="GO" id="GO:0005634">
    <property type="term" value="C:nucleus"/>
    <property type="evidence" value="ECO:0007669"/>
    <property type="project" value="TreeGrafter"/>
</dbReference>
<dbReference type="Gene3D" id="3.90.70.10">
    <property type="entry name" value="Cysteine proteinases"/>
    <property type="match status" value="2"/>
</dbReference>
<gene>
    <name evidence="18" type="ORF">GWI33_017650</name>
</gene>
<dbReference type="Pfam" id="PF00627">
    <property type="entry name" value="UBA"/>
    <property type="match status" value="2"/>
</dbReference>
<dbReference type="PROSITE" id="PS50271">
    <property type="entry name" value="ZF_UBP"/>
    <property type="match status" value="1"/>
</dbReference>
<evidence type="ECO:0000256" key="7">
    <source>
        <dbReference type="ARBA" id="ARBA00022786"/>
    </source>
</evidence>